<dbReference type="SMART" id="SM00220">
    <property type="entry name" value="S_TKc"/>
    <property type="match status" value="1"/>
</dbReference>
<feature type="domain" description="Protein kinase" evidence="20">
    <location>
        <begin position="348"/>
        <end position="625"/>
    </location>
</feature>
<dbReference type="CDD" id="cd23509">
    <property type="entry name" value="Gnk2-like"/>
    <property type="match status" value="2"/>
</dbReference>
<dbReference type="PANTHER" id="PTHR27002:SF980">
    <property type="entry name" value="CYSTEINE-RICH RECEPTOR-LIKE PROTEIN KINASE 10 ISOFORM X1"/>
    <property type="match status" value="1"/>
</dbReference>
<evidence type="ECO:0000256" key="8">
    <source>
        <dbReference type="ARBA" id="ARBA00022777"/>
    </source>
</evidence>
<dbReference type="GO" id="GO:0004674">
    <property type="term" value="F:protein serine/threonine kinase activity"/>
    <property type="evidence" value="ECO:0007669"/>
    <property type="project" value="UniProtKB-KW"/>
</dbReference>
<dbReference type="InterPro" id="IPR001245">
    <property type="entry name" value="Ser-Thr/Tyr_kinase_cat_dom"/>
</dbReference>
<dbReference type="PANTHER" id="PTHR27002">
    <property type="entry name" value="RECEPTOR-LIKE SERINE/THREONINE-PROTEIN KINASE SD1-8"/>
    <property type="match status" value="1"/>
</dbReference>
<dbReference type="Pfam" id="PF01657">
    <property type="entry name" value="Stress-antifung"/>
    <property type="match status" value="2"/>
</dbReference>
<dbReference type="FunFam" id="3.30.200.20:FF:000142">
    <property type="entry name" value="Cysteine-rich receptor-like protein kinase 10"/>
    <property type="match status" value="1"/>
</dbReference>
<keyword evidence="3" id="KW-0808">Transferase</keyword>
<gene>
    <name evidence="22" type="ORF">LTRI10_LOCUS14590</name>
</gene>
<feature type="domain" description="Gnk2-homologous" evidence="21">
    <location>
        <begin position="33"/>
        <end position="139"/>
    </location>
</feature>
<dbReference type="PROSITE" id="PS00108">
    <property type="entry name" value="PROTEIN_KINASE_ST"/>
    <property type="match status" value="1"/>
</dbReference>
<keyword evidence="12" id="KW-0675">Receptor</keyword>
<evidence type="ECO:0000256" key="14">
    <source>
        <dbReference type="ARBA" id="ARBA00047558"/>
    </source>
</evidence>
<organism evidence="22 23">
    <name type="scientific">Linum trigynum</name>
    <dbReference type="NCBI Taxonomy" id="586398"/>
    <lineage>
        <taxon>Eukaryota</taxon>
        <taxon>Viridiplantae</taxon>
        <taxon>Streptophyta</taxon>
        <taxon>Embryophyta</taxon>
        <taxon>Tracheophyta</taxon>
        <taxon>Spermatophyta</taxon>
        <taxon>Magnoliopsida</taxon>
        <taxon>eudicotyledons</taxon>
        <taxon>Gunneridae</taxon>
        <taxon>Pentapetalae</taxon>
        <taxon>rosids</taxon>
        <taxon>fabids</taxon>
        <taxon>Malpighiales</taxon>
        <taxon>Linaceae</taxon>
        <taxon>Linum</taxon>
    </lineage>
</organism>
<keyword evidence="7 16" id="KW-0547">Nucleotide-binding</keyword>
<keyword evidence="4 18" id="KW-0812">Transmembrane</keyword>
<dbReference type="InterPro" id="IPR017441">
    <property type="entry name" value="Protein_kinase_ATP_BS"/>
</dbReference>
<evidence type="ECO:0000259" key="20">
    <source>
        <dbReference type="PROSITE" id="PS50011"/>
    </source>
</evidence>
<accession>A0AAV2DI90</accession>
<feature type="signal peptide" evidence="19">
    <location>
        <begin position="1"/>
        <end position="26"/>
    </location>
</feature>
<dbReference type="GO" id="GO:0005886">
    <property type="term" value="C:plasma membrane"/>
    <property type="evidence" value="ECO:0007669"/>
    <property type="project" value="TreeGrafter"/>
</dbReference>
<keyword evidence="23" id="KW-1185">Reference proteome</keyword>
<dbReference type="InterPro" id="IPR008271">
    <property type="entry name" value="Ser/Thr_kinase_AS"/>
</dbReference>
<dbReference type="GO" id="GO:0005524">
    <property type="term" value="F:ATP binding"/>
    <property type="evidence" value="ECO:0007669"/>
    <property type="project" value="UniProtKB-UniRule"/>
</dbReference>
<evidence type="ECO:0000256" key="7">
    <source>
        <dbReference type="ARBA" id="ARBA00022741"/>
    </source>
</evidence>
<dbReference type="PROSITE" id="PS00107">
    <property type="entry name" value="PROTEIN_KINASE_ATP"/>
    <property type="match status" value="1"/>
</dbReference>
<dbReference type="Proteomes" id="UP001497516">
    <property type="component" value="Chromosome 2"/>
</dbReference>
<dbReference type="SUPFAM" id="SSF56112">
    <property type="entry name" value="Protein kinase-like (PK-like)"/>
    <property type="match status" value="1"/>
</dbReference>
<dbReference type="InterPro" id="IPR002902">
    <property type="entry name" value="GNK2"/>
</dbReference>
<evidence type="ECO:0000256" key="6">
    <source>
        <dbReference type="ARBA" id="ARBA00022737"/>
    </source>
</evidence>
<evidence type="ECO:0000256" key="5">
    <source>
        <dbReference type="ARBA" id="ARBA00022729"/>
    </source>
</evidence>
<evidence type="ECO:0000256" key="11">
    <source>
        <dbReference type="ARBA" id="ARBA00023136"/>
    </source>
</evidence>
<dbReference type="InterPro" id="IPR000719">
    <property type="entry name" value="Prot_kinase_dom"/>
</dbReference>
<dbReference type="Pfam" id="PF07714">
    <property type="entry name" value="PK_Tyr_Ser-Thr"/>
    <property type="match status" value="1"/>
</dbReference>
<evidence type="ECO:0000256" key="2">
    <source>
        <dbReference type="ARBA" id="ARBA00022527"/>
    </source>
</evidence>
<feature type="region of interest" description="Disordered" evidence="17">
    <location>
        <begin position="642"/>
        <end position="672"/>
    </location>
</feature>
<dbReference type="AlphaFoldDB" id="A0AAV2DI90"/>
<evidence type="ECO:0008006" key="24">
    <source>
        <dbReference type="Google" id="ProtNLM"/>
    </source>
</evidence>
<reference evidence="22 23" key="1">
    <citation type="submission" date="2024-04" db="EMBL/GenBank/DDBJ databases">
        <authorList>
            <person name="Fracassetti M."/>
        </authorList>
    </citation>
    <scope>NUCLEOTIDE SEQUENCE [LARGE SCALE GENOMIC DNA]</scope>
</reference>
<evidence type="ECO:0000256" key="4">
    <source>
        <dbReference type="ARBA" id="ARBA00022692"/>
    </source>
</evidence>
<evidence type="ECO:0000256" key="19">
    <source>
        <dbReference type="SAM" id="SignalP"/>
    </source>
</evidence>
<evidence type="ECO:0000313" key="23">
    <source>
        <dbReference type="Proteomes" id="UP001497516"/>
    </source>
</evidence>
<keyword evidence="5 19" id="KW-0732">Signal</keyword>
<dbReference type="InterPro" id="IPR038408">
    <property type="entry name" value="GNK2_sf"/>
</dbReference>
<comment type="catalytic activity">
    <reaction evidence="14">
        <text>L-seryl-[protein] + ATP = O-phospho-L-seryl-[protein] + ADP + H(+)</text>
        <dbReference type="Rhea" id="RHEA:17989"/>
        <dbReference type="Rhea" id="RHEA-COMP:9863"/>
        <dbReference type="Rhea" id="RHEA-COMP:11604"/>
        <dbReference type="ChEBI" id="CHEBI:15378"/>
        <dbReference type="ChEBI" id="CHEBI:29999"/>
        <dbReference type="ChEBI" id="CHEBI:30616"/>
        <dbReference type="ChEBI" id="CHEBI:83421"/>
        <dbReference type="ChEBI" id="CHEBI:456216"/>
    </reaction>
</comment>
<evidence type="ECO:0000256" key="9">
    <source>
        <dbReference type="ARBA" id="ARBA00022840"/>
    </source>
</evidence>
<evidence type="ECO:0000256" key="10">
    <source>
        <dbReference type="ARBA" id="ARBA00022989"/>
    </source>
</evidence>
<dbReference type="PROSITE" id="PS51473">
    <property type="entry name" value="GNK2"/>
    <property type="match status" value="2"/>
</dbReference>
<comment type="subcellular location">
    <subcellularLocation>
        <location evidence="1">Membrane</location>
        <topology evidence="1">Single-pass membrane protein</topology>
    </subcellularLocation>
</comment>
<evidence type="ECO:0000256" key="3">
    <source>
        <dbReference type="ARBA" id="ARBA00022679"/>
    </source>
</evidence>
<evidence type="ECO:0000259" key="21">
    <source>
        <dbReference type="PROSITE" id="PS51473"/>
    </source>
</evidence>
<dbReference type="Gene3D" id="3.30.430.20">
    <property type="entry name" value="Gnk2 domain, C-X8-C-X2-C motif"/>
    <property type="match status" value="2"/>
</dbReference>
<dbReference type="InterPro" id="IPR011009">
    <property type="entry name" value="Kinase-like_dom_sf"/>
</dbReference>
<dbReference type="PROSITE" id="PS50011">
    <property type="entry name" value="PROTEIN_KINASE_DOM"/>
    <property type="match status" value="1"/>
</dbReference>
<keyword evidence="11 18" id="KW-0472">Membrane</keyword>
<evidence type="ECO:0000256" key="16">
    <source>
        <dbReference type="PROSITE-ProRule" id="PRU10141"/>
    </source>
</evidence>
<keyword evidence="13" id="KW-0325">Glycoprotein</keyword>
<name>A0AAV2DI90_9ROSI</name>
<dbReference type="GO" id="GO:0006950">
    <property type="term" value="P:response to stress"/>
    <property type="evidence" value="ECO:0007669"/>
    <property type="project" value="UniProtKB-ARBA"/>
</dbReference>
<keyword evidence="8" id="KW-0418">Kinase</keyword>
<evidence type="ECO:0000256" key="12">
    <source>
        <dbReference type="ARBA" id="ARBA00023170"/>
    </source>
</evidence>
<feature type="binding site" evidence="16">
    <location>
        <position position="376"/>
    </location>
    <ligand>
        <name>ATP</name>
        <dbReference type="ChEBI" id="CHEBI:30616"/>
    </ligand>
</feature>
<dbReference type="FunFam" id="1.10.510.10:FF:000129">
    <property type="entry name" value="cysteine-rich receptor-like protein kinase 10"/>
    <property type="match status" value="1"/>
</dbReference>
<dbReference type="Gene3D" id="1.10.510.10">
    <property type="entry name" value="Transferase(Phosphotransferase) domain 1"/>
    <property type="match status" value="1"/>
</dbReference>
<evidence type="ECO:0000256" key="1">
    <source>
        <dbReference type="ARBA" id="ARBA00004167"/>
    </source>
</evidence>
<keyword evidence="6" id="KW-0677">Repeat</keyword>
<feature type="domain" description="Gnk2-homologous" evidence="21">
    <location>
        <begin position="146"/>
        <end position="251"/>
    </location>
</feature>
<feature type="chain" id="PRO_5043415980" description="Cysteine-rich receptor-like protein kinase 29" evidence="19">
    <location>
        <begin position="27"/>
        <end position="672"/>
    </location>
</feature>
<comment type="catalytic activity">
    <reaction evidence="15">
        <text>L-threonyl-[protein] + ATP = O-phospho-L-threonyl-[protein] + ADP + H(+)</text>
        <dbReference type="Rhea" id="RHEA:46608"/>
        <dbReference type="Rhea" id="RHEA-COMP:11060"/>
        <dbReference type="Rhea" id="RHEA-COMP:11605"/>
        <dbReference type="ChEBI" id="CHEBI:15378"/>
        <dbReference type="ChEBI" id="CHEBI:30013"/>
        <dbReference type="ChEBI" id="CHEBI:30616"/>
        <dbReference type="ChEBI" id="CHEBI:61977"/>
        <dbReference type="ChEBI" id="CHEBI:456216"/>
    </reaction>
</comment>
<evidence type="ECO:0000256" key="15">
    <source>
        <dbReference type="ARBA" id="ARBA00047951"/>
    </source>
</evidence>
<dbReference type="EMBL" id="OZ034815">
    <property type="protein sequence ID" value="CAL1372597.1"/>
    <property type="molecule type" value="Genomic_DNA"/>
</dbReference>
<dbReference type="CDD" id="cd14066">
    <property type="entry name" value="STKc_IRAK"/>
    <property type="match status" value="1"/>
</dbReference>
<dbReference type="Gene3D" id="3.30.200.20">
    <property type="entry name" value="Phosphorylase Kinase, domain 1"/>
    <property type="match status" value="1"/>
</dbReference>
<evidence type="ECO:0000256" key="13">
    <source>
        <dbReference type="ARBA" id="ARBA00023180"/>
    </source>
</evidence>
<protein>
    <recommendedName>
        <fullName evidence="24">Cysteine-rich receptor-like protein kinase 29</fullName>
    </recommendedName>
</protein>
<evidence type="ECO:0000313" key="22">
    <source>
        <dbReference type="EMBL" id="CAL1372597.1"/>
    </source>
</evidence>
<sequence>MNPPSLSLLLLPLLFITLLLPCHTIAQPPPPEFLLKSCSDDAGNYTDGSPYQRNLETLLFSSLTADNQTTTGFYNLSSGPPPGPDRVNAIALCRGDVPLDDCRRCLATAARRILVDCPVQKQAFGYSDYCQIGYSNRSLYGSPVPDPPTFHRTNGHNVTDPARFDAALGNLLTRLRDSAAGGSSVRKFAAGTEREQQGFVTIYGLAQCSPDLSRQLCGGCLTGVGNRLIGGRVGARIWQPGCQLRYETYLFYNETESPSPSPLLFAPPPRAPEGGGNKNASKILMALVIPVVGAATLGFIVIFFCRRRRLKRSRIRKQSHRDATADEISNEEFLQFDFETMRAATNDFDDESKLGEGGFGVVYKGILSNEQEVAVKRLGRDSRQGDIEFKNEVKLVAKLQHRNLVRLLGFCLEGKERLLVYEFVPNASLDHFLFDADRQMNLNWERRYKIIEAITRGMVYLHEDSRLRIIHRDLKASNILLDGEMNPKISDFGMARLFDMDETHGKTNRIVGTYGYMAPEYAMHGQFSAKSDVFSFGVLVLEIVSGHQNCYVHSGSTIESLISYAYKNWRNGTYTNLVDPSLGNNVSGAEVARCIHIGLLCVQENVNDRPTMAAVALMLSSHSVTLPLPSKPAFFLHTGNRNSTGGGSSSSSSGEAHSFSRNEVSLSEFYPR</sequence>
<keyword evidence="9 16" id="KW-0067">ATP-binding</keyword>
<keyword evidence="10 18" id="KW-1133">Transmembrane helix</keyword>
<proteinExistence type="predicted"/>
<evidence type="ECO:0000256" key="17">
    <source>
        <dbReference type="SAM" id="MobiDB-lite"/>
    </source>
</evidence>
<evidence type="ECO:0000256" key="18">
    <source>
        <dbReference type="SAM" id="Phobius"/>
    </source>
</evidence>
<feature type="transmembrane region" description="Helical" evidence="18">
    <location>
        <begin position="283"/>
        <end position="305"/>
    </location>
</feature>
<keyword evidence="2" id="KW-0723">Serine/threonine-protein kinase</keyword>